<sequence>MGSTRTSLIFRNLSLPYILNNPNIDLQKSMVEELRLDYCASSLATLPRPHHPPFHIVSFPPLSLAYTIQSFLSLTSGETLSDFQSSGSYLEKLVVGQMTNLGHLQ</sequence>
<evidence type="ECO:0000313" key="1">
    <source>
        <dbReference type="EMBL" id="VVA26497.1"/>
    </source>
</evidence>
<dbReference type="Gramene" id="VVA26497">
    <property type="protein sequence ID" value="VVA26497"/>
    <property type="gene ID" value="Prudul26B022101"/>
</dbReference>
<evidence type="ECO:0000313" key="2">
    <source>
        <dbReference type="Proteomes" id="UP000327085"/>
    </source>
</evidence>
<organism evidence="1 2">
    <name type="scientific">Prunus dulcis</name>
    <name type="common">Almond</name>
    <name type="synonym">Amygdalus dulcis</name>
    <dbReference type="NCBI Taxonomy" id="3755"/>
    <lineage>
        <taxon>Eukaryota</taxon>
        <taxon>Viridiplantae</taxon>
        <taxon>Streptophyta</taxon>
        <taxon>Embryophyta</taxon>
        <taxon>Tracheophyta</taxon>
        <taxon>Spermatophyta</taxon>
        <taxon>Magnoliopsida</taxon>
        <taxon>eudicotyledons</taxon>
        <taxon>Gunneridae</taxon>
        <taxon>Pentapetalae</taxon>
        <taxon>rosids</taxon>
        <taxon>fabids</taxon>
        <taxon>Rosales</taxon>
        <taxon>Rosaceae</taxon>
        <taxon>Amygdaloideae</taxon>
        <taxon>Amygdaleae</taxon>
        <taxon>Prunus</taxon>
    </lineage>
</organism>
<proteinExistence type="predicted"/>
<dbReference type="Proteomes" id="UP000327085">
    <property type="component" value="Chromosome 7"/>
</dbReference>
<name>A0A5E4FF37_PRUDU</name>
<protein>
    <submittedName>
        <fullName evidence="1">Uncharacterized protein</fullName>
    </submittedName>
</protein>
<accession>A0A5E4FF37</accession>
<dbReference type="InParanoid" id="A0A5E4FF37"/>
<gene>
    <name evidence="1" type="ORF">ALMOND_2B022101</name>
</gene>
<dbReference type="EMBL" id="CABIKO010000108">
    <property type="protein sequence ID" value="VVA26497.1"/>
    <property type="molecule type" value="Genomic_DNA"/>
</dbReference>
<reference evidence="2" key="1">
    <citation type="journal article" date="2020" name="Plant J.">
        <title>Transposons played a major role in the diversification between the closely related almond and peach genomes: results from the almond genome sequence.</title>
        <authorList>
            <person name="Alioto T."/>
            <person name="Alexiou K.G."/>
            <person name="Bardil A."/>
            <person name="Barteri F."/>
            <person name="Castanera R."/>
            <person name="Cruz F."/>
            <person name="Dhingra A."/>
            <person name="Duval H."/>
            <person name="Fernandez I Marti A."/>
            <person name="Frias L."/>
            <person name="Galan B."/>
            <person name="Garcia J.L."/>
            <person name="Howad W."/>
            <person name="Gomez-Garrido J."/>
            <person name="Gut M."/>
            <person name="Julca I."/>
            <person name="Morata J."/>
            <person name="Puigdomenech P."/>
            <person name="Ribeca P."/>
            <person name="Rubio Cabetas M.J."/>
            <person name="Vlasova A."/>
            <person name="Wirthensohn M."/>
            <person name="Garcia-Mas J."/>
            <person name="Gabaldon T."/>
            <person name="Casacuberta J.M."/>
            <person name="Arus P."/>
        </authorList>
    </citation>
    <scope>NUCLEOTIDE SEQUENCE [LARGE SCALE GENOMIC DNA]</scope>
    <source>
        <strain evidence="2">cv. Texas</strain>
    </source>
</reference>
<dbReference type="AlphaFoldDB" id="A0A5E4FF37"/>